<evidence type="ECO:0000256" key="2">
    <source>
        <dbReference type="ARBA" id="ARBA00022448"/>
    </source>
</evidence>
<dbReference type="GeneID" id="85224523"/>
<feature type="transmembrane region" description="Helical" evidence="6">
    <location>
        <begin position="228"/>
        <end position="248"/>
    </location>
</feature>
<keyword evidence="3 6" id="KW-0812">Transmembrane</keyword>
<evidence type="ECO:0000256" key="6">
    <source>
        <dbReference type="SAM" id="Phobius"/>
    </source>
</evidence>
<reference evidence="7" key="1">
    <citation type="submission" date="2023-03" db="EMBL/GenBank/DDBJ databases">
        <title>Mating type loci evolution in Malassezia.</title>
        <authorList>
            <person name="Coelho M.A."/>
        </authorList>
    </citation>
    <scope>NUCLEOTIDE SEQUENCE</scope>
    <source>
        <strain evidence="7">CBS 9431</strain>
    </source>
</reference>
<evidence type="ECO:0000256" key="3">
    <source>
        <dbReference type="ARBA" id="ARBA00022692"/>
    </source>
</evidence>
<feature type="transmembrane region" description="Helical" evidence="6">
    <location>
        <begin position="320"/>
        <end position="339"/>
    </location>
</feature>
<accession>A0AAF0EVX1</accession>
<evidence type="ECO:0000256" key="5">
    <source>
        <dbReference type="ARBA" id="ARBA00023136"/>
    </source>
</evidence>
<feature type="transmembrane region" description="Helical" evidence="6">
    <location>
        <begin position="268"/>
        <end position="290"/>
    </location>
</feature>
<keyword evidence="4 6" id="KW-1133">Transmembrane helix</keyword>
<proteinExistence type="predicted"/>
<comment type="subcellular location">
    <subcellularLocation>
        <location evidence="1">Membrane</location>
        <topology evidence="1">Multi-pass membrane protein</topology>
    </subcellularLocation>
</comment>
<gene>
    <name evidence="7" type="ORF">MJAP1_000874</name>
</gene>
<name>A0AAF0EVX1_9BASI</name>
<evidence type="ECO:0000256" key="1">
    <source>
        <dbReference type="ARBA" id="ARBA00004141"/>
    </source>
</evidence>
<keyword evidence="8" id="KW-1185">Reference proteome</keyword>
<dbReference type="EMBL" id="CP119958">
    <property type="protein sequence ID" value="WFD37926.1"/>
    <property type="molecule type" value="Genomic_DNA"/>
</dbReference>
<dbReference type="GO" id="GO:0022857">
    <property type="term" value="F:transmembrane transporter activity"/>
    <property type="evidence" value="ECO:0007669"/>
    <property type="project" value="InterPro"/>
</dbReference>
<dbReference type="AlphaFoldDB" id="A0AAF0EVX1"/>
<organism evidence="7 8">
    <name type="scientific">Malassezia japonica</name>
    <dbReference type="NCBI Taxonomy" id="223818"/>
    <lineage>
        <taxon>Eukaryota</taxon>
        <taxon>Fungi</taxon>
        <taxon>Dikarya</taxon>
        <taxon>Basidiomycota</taxon>
        <taxon>Ustilaginomycotina</taxon>
        <taxon>Malasseziomycetes</taxon>
        <taxon>Malasseziales</taxon>
        <taxon>Malasseziaceae</taxon>
        <taxon>Malassezia</taxon>
    </lineage>
</organism>
<sequence length="449" mass="48289">MTDQHTGDEAAMPSQDDEQLLAMGHTPQLHRNFSFLSMLGLAFAVLNSWTALAASISLALPSGGSSAVVWGLVVAGICNWCLSVSLSEFLSAFPTAGGQYHWVAFVSPLGYRRIFSWITGWINVGGWIALSAAAGLLSSQLIVGMIALYHPSYKTERWQQFLIYIGYALWSFTMNAFGTKVLPVANKFSFFWSILGLAAICITVLATKSPDFADAKWVFGNFINKTRWPNGIAWLMGLLQGSFGLTAYDAVAHMIEEIPNPSVQGPRIMNASIIVGILTGFIFLVVLMFVSGGQEYLEDVISSPMTPLVRIFKIATDNNAAAVCLTMFPLVCLVFAALGSSTTSSRMTFAFAREQGLPGSKYLAHVHPTLKLPLNALILTTTLVVIFGLVFLGSSSAFSAITSAATIALNLSYGIPIAINCCQGRAKLPDRAYRLGPVLGWTANLVGVS</sequence>
<feature type="transmembrane region" description="Helical" evidence="6">
    <location>
        <begin position="33"/>
        <end position="56"/>
    </location>
</feature>
<protein>
    <submittedName>
        <fullName evidence="7">Uncharacterized protein</fullName>
    </submittedName>
</protein>
<evidence type="ECO:0000256" key="4">
    <source>
        <dbReference type="ARBA" id="ARBA00022989"/>
    </source>
</evidence>
<feature type="transmembrane region" description="Helical" evidence="6">
    <location>
        <begin position="372"/>
        <end position="392"/>
    </location>
</feature>
<dbReference type="Proteomes" id="UP001217754">
    <property type="component" value="Chromosome 1"/>
</dbReference>
<dbReference type="PANTHER" id="PTHR45649">
    <property type="entry name" value="AMINO-ACID PERMEASE BAT1"/>
    <property type="match status" value="1"/>
</dbReference>
<dbReference type="Gene3D" id="1.20.1740.10">
    <property type="entry name" value="Amino acid/polyamine transporter I"/>
    <property type="match status" value="1"/>
</dbReference>
<keyword evidence="2" id="KW-0813">Transport</keyword>
<dbReference type="PANTHER" id="PTHR45649:SF14">
    <property type="entry name" value="GABA PERMEASE"/>
    <property type="match status" value="1"/>
</dbReference>
<dbReference type="RefSeq" id="XP_060120823.1">
    <property type="nucleotide sequence ID" value="XM_060264840.1"/>
</dbReference>
<feature type="transmembrane region" description="Helical" evidence="6">
    <location>
        <begin position="128"/>
        <end position="149"/>
    </location>
</feature>
<feature type="transmembrane region" description="Helical" evidence="6">
    <location>
        <begin position="161"/>
        <end position="178"/>
    </location>
</feature>
<dbReference type="GO" id="GO:0016020">
    <property type="term" value="C:membrane"/>
    <property type="evidence" value="ECO:0007669"/>
    <property type="project" value="UniProtKB-SubCell"/>
</dbReference>
<feature type="transmembrane region" description="Helical" evidence="6">
    <location>
        <begin position="190"/>
        <end position="207"/>
    </location>
</feature>
<dbReference type="InterPro" id="IPR002293">
    <property type="entry name" value="AA/rel_permease1"/>
</dbReference>
<feature type="transmembrane region" description="Helical" evidence="6">
    <location>
        <begin position="68"/>
        <end position="90"/>
    </location>
</feature>
<dbReference type="PIRSF" id="PIRSF006060">
    <property type="entry name" value="AA_transporter"/>
    <property type="match status" value="1"/>
</dbReference>
<evidence type="ECO:0000313" key="7">
    <source>
        <dbReference type="EMBL" id="WFD37926.1"/>
    </source>
</evidence>
<dbReference type="Pfam" id="PF13520">
    <property type="entry name" value="AA_permease_2"/>
    <property type="match status" value="1"/>
</dbReference>
<evidence type="ECO:0000313" key="8">
    <source>
        <dbReference type="Proteomes" id="UP001217754"/>
    </source>
</evidence>
<keyword evidence="5 6" id="KW-0472">Membrane</keyword>